<proteinExistence type="predicted"/>
<dbReference type="RefSeq" id="WP_086897760.1">
    <property type="nucleotide sequence ID" value="NZ_JOOZ01000044.1"/>
</dbReference>
<sequence>MNATQERRQAICSAFRAAQNAVPMFVVYRPTTLDRPGKWLARMHLSQPESPTDLLIEADTLDDVRSQLPPETVNIGRHFSDDAVIEEVWL</sequence>
<reference evidence="1 2" key="1">
    <citation type="submission" date="2014-06" db="EMBL/GenBank/DDBJ databases">
        <authorList>
            <person name="Ju J."/>
            <person name="Zhang J."/>
        </authorList>
    </citation>
    <scope>NUCLEOTIDE SEQUENCE [LARGE SCALE GENOMIC DNA]</scope>
    <source>
        <strain evidence="1">DmL_050</strain>
    </source>
</reference>
<protein>
    <submittedName>
        <fullName evidence="1">Uncharacterized protein</fullName>
    </submittedName>
</protein>
<organism evidence="1 2">
    <name type="scientific">Acetobacter senegalensis</name>
    <dbReference type="NCBI Taxonomy" id="446692"/>
    <lineage>
        <taxon>Bacteria</taxon>
        <taxon>Pseudomonadati</taxon>
        <taxon>Pseudomonadota</taxon>
        <taxon>Alphaproteobacteria</taxon>
        <taxon>Acetobacterales</taxon>
        <taxon>Acetobacteraceae</taxon>
        <taxon>Acetobacter</taxon>
    </lineage>
</organism>
<comment type="caution">
    <text evidence="1">The sequence shown here is derived from an EMBL/GenBank/DDBJ whole genome shotgun (WGS) entry which is preliminary data.</text>
</comment>
<name>A0A252EHJ9_9PROT</name>
<accession>A0A252EHJ9</accession>
<evidence type="ECO:0000313" key="1">
    <source>
        <dbReference type="EMBL" id="OUL65971.1"/>
    </source>
</evidence>
<dbReference type="Proteomes" id="UP000195072">
    <property type="component" value="Unassembled WGS sequence"/>
</dbReference>
<evidence type="ECO:0000313" key="2">
    <source>
        <dbReference type="Proteomes" id="UP000195072"/>
    </source>
</evidence>
<dbReference type="EMBL" id="JOOZ01000044">
    <property type="protein sequence ID" value="OUL65971.1"/>
    <property type="molecule type" value="Genomic_DNA"/>
</dbReference>
<dbReference type="AlphaFoldDB" id="A0A252EHJ9"/>
<gene>
    <name evidence="1" type="ORF">HK16_12640</name>
</gene>